<keyword evidence="3" id="KW-1185">Reference proteome</keyword>
<feature type="chain" id="PRO_5034970041" evidence="1">
    <location>
        <begin position="21"/>
        <end position="215"/>
    </location>
</feature>
<feature type="signal peptide" evidence="1">
    <location>
        <begin position="1"/>
        <end position="20"/>
    </location>
</feature>
<evidence type="ECO:0000256" key="1">
    <source>
        <dbReference type="SAM" id="SignalP"/>
    </source>
</evidence>
<accession>A0A8H3ID43</accession>
<dbReference type="OrthoDB" id="5419457at2759"/>
<sequence>MTKSGFWTIVTSILLSTVHGYNRPRCDSDGYGQPQPDFCHQLIINEIPIDNRLTRLFSLRTSIKPEDITKAQWSQRVELPFLRKNDGCEVALLAVRFLNGSISYDTSTWEEIRDDAQRLKRFCGGFTVAPLGGNLVVGHHSRLALILYAPGSVYDGMVEADLAAGTVIVAEEDPKPNLGATAGIAKPSSLSCRRALPALGNSTFCNTTEGTIDLS</sequence>
<protein>
    <submittedName>
        <fullName evidence="2">Uncharacterized protein</fullName>
    </submittedName>
</protein>
<comment type="caution">
    <text evidence="2">The sequence shown here is derived from an EMBL/GenBank/DDBJ whole genome shotgun (WGS) entry which is preliminary data.</text>
</comment>
<dbReference type="Proteomes" id="UP000664203">
    <property type="component" value="Unassembled WGS sequence"/>
</dbReference>
<name>A0A8H3ID43_9LECA</name>
<evidence type="ECO:0000313" key="3">
    <source>
        <dbReference type="Proteomes" id="UP000664203"/>
    </source>
</evidence>
<gene>
    <name evidence="2" type="ORF">ALECFALPRED_002511</name>
</gene>
<keyword evidence="1" id="KW-0732">Signal</keyword>
<reference evidence="2" key="1">
    <citation type="submission" date="2021-03" db="EMBL/GenBank/DDBJ databases">
        <authorList>
            <person name="Tagirdzhanova G."/>
        </authorList>
    </citation>
    <scope>NUCLEOTIDE SEQUENCE</scope>
</reference>
<proteinExistence type="predicted"/>
<dbReference type="EMBL" id="CAJPDR010000173">
    <property type="protein sequence ID" value="CAF9923632.1"/>
    <property type="molecule type" value="Genomic_DNA"/>
</dbReference>
<dbReference type="AlphaFoldDB" id="A0A8H3ID43"/>
<evidence type="ECO:0000313" key="2">
    <source>
        <dbReference type="EMBL" id="CAF9923632.1"/>
    </source>
</evidence>
<organism evidence="2 3">
    <name type="scientific">Alectoria fallacina</name>
    <dbReference type="NCBI Taxonomy" id="1903189"/>
    <lineage>
        <taxon>Eukaryota</taxon>
        <taxon>Fungi</taxon>
        <taxon>Dikarya</taxon>
        <taxon>Ascomycota</taxon>
        <taxon>Pezizomycotina</taxon>
        <taxon>Lecanoromycetes</taxon>
        <taxon>OSLEUM clade</taxon>
        <taxon>Lecanoromycetidae</taxon>
        <taxon>Lecanorales</taxon>
        <taxon>Lecanorineae</taxon>
        <taxon>Parmeliaceae</taxon>
        <taxon>Alectoria</taxon>
    </lineage>
</organism>